<dbReference type="GO" id="GO:0030245">
    <property type="term" value="P:cellulose catabolic process"/>
    <property type="evidence" value="ECO:0007669"/>
    <property type="project" value="UniProtKB-KW"/>
</dbReference>
<keyword evidence="6" id="KW-0624">Polysaccharide degradation</keyword>
<dbReference type="GO" id="GO:0004553">
    <property type="term" value="F:hydrolase activity, hydrolyzing O-glycosyl compounds"/>
    <property type="evidence" value="ECO:0007669"/>
    <property type="project" value="InterPro"/>
</dbReference>
<dbReference type="InterPro" id="IPR017853">
    <property type="entry name" value="GH"/>
</dbReference>
<dbReference type="Gene3D" id="3.20.20.80">
    <property type="entry name" value="Glycosidases"/>
    <property type="match status" value="1"/>
</dbReference>
<dbReference type="PANTHER" id="PTHR35923:SF2">
    <property type="entry name" value="ENDOGLUCANASE"/>
    <property type="match status" value="1"/>
</dbReference>
<feature type="region of interest" description="Disordered" evidence="7">
    <location>
        <begin position="608"/>
        <end position="704"/>
    </location>
</feature>
<dbReference type="PROSITE" id="PS00659">
    <property type="entry name" value="GLYCOSYL_HYDROL_F5"/>
    <property type="match status" value="1"/>
</dbReference>
<feature type="domain" description="Glycoside hydrolase family 5" evidence="9">
    <location>
        <begin position="835"/>
        <end position="1079"/>
    </location>
</feature>
<comment type="similarity">
    <text evidence="1">Belongs to the glycosyl hydrolase 5 (cellulase A) family.</text>
</comment>
<dbReference type="InterPro" id="IPR018087">
    <property type="entry name" value="Glyco_hydro_5_CS"/>
</dbReference>
<dbReference type="Pfam" id="PF00150">
    <property type="entry name" value="Cellulase"/>
    <property type="match status" value="1"/>
</dbReference>
<evidence type="ECO:0000256" key="2">
    <source>
        <dbReference type="ARBA" id="ARBA00022801"/>
    </source>
</evidence>
<keyword evidence="2" id="KW-0378">Hydrolase</keyword>
<evidence type="ECO:0000256" key="5">
    <source>
        <dbReference type="ARBA" id="ARBA00023295"/>
    </source>
</evidence>
<accession>A0AAV1IA03</accession>
<feature type="compositionally biased region" description="Polar residues" evidence="7">
    <location>
        <begin position="490"/>
        <end position="501"/>
    </location>
</feature>
<evidence type="ECO:0000256" key="4">
    <source>
        <dbReference type="ARBA" id="ARBA00023277"/>
    </source>
</evidence>
<keyword evidence="11" id="KW-1185">Reference proteome</keyword>
<keyword evidence="5" id="KW-0326">Glycosidase</keyword>
<gene>
    <name evidence="10" type="ORF">CVIRNUC_006915</name>
</gene>
<feature type="compositionally biased region" description="Low complexity" evidence="7">
    <location>
        <begin position="661"/>
        <end position="675"/>
    </location>
</feature>
<proteinExistence type="inferred from homology"/>
<evidence type="ECO:0000313" key="10">
    <source>
        <dbReference type="EMBL" id="CAK0783716.1"/>
    </source>
</evidence>
<protein>
    <recommendedName>
        <fullName evidence="9">Glycoside hydrolase family 5 domain-containing protein</fullName>
    </recommendedName>
</protein>
<feature type="region of interest" description="Disordered" evidence="7">
    <location>
        <begin position="426"/>
        <end position="535"/>
    </location>
</feature>
<dbReference type="SUPFAM" id="SSF51445">
    <property type="entry name" value="(Trans)glycosidases"/>
    <property type="match status" value="1"/>
</dbReference>
<dbReference type="InterPro" id="IPR001547">
    <property type="entry name" value="Glyco_hydro_5"/>
</dbReference>
<feature type="compositionally biased region" description="Low complexity" evidence="7">
    <location>
        <begin position="426"/>
        <end position="441"/>
    </location>
</feature>
<name>A0AAV1IA03_9CHLO</name>
<evidence type="ECO:0000256" key="7">
    <source>
        <dbReference type="SAM" id="MobiDB-lite"/>
    </source>
</evidence>
<sequence length="1312" mass="137606">MAGQLAACHLIPLIAIFSLVFANCLQTLQAWPPSSISSGWGSAPEETGLQGDIQKAVALSPQDALAAKAVFGLEPREDSSGYVGADPDYSGPGQFQASPSLPINSTPAGNQDSVPLAPLALPPPIQVPPDIYQARNNLRANNSTCLVVLQPYLAMVLRSLSASTSKYVKSAAPLPVMWRYMLELSVHSSAAVDIQAPWRLTICSDMFLRVLAAYNSRILSSNASSGVTTFEVTDPRFALKRMEDNVVNIAFLADAVSSPHKDAMPEWAAVNGHMCQLYFNNADLASVTTSALTSPEASRGDLLVSSEPQQAGNATSSSGAAQPGQVSAASLESQSLQQPAELSLSGSALRPSAQPPARGPASGDGSSQNASMSAVAAQLPGTHANASQAAPAHKPSAAHSPAIAPAAAPKSSVSIAVGTVQMSPPSAAAVLPPAKSSASKGPPGPSSSQAPTRGPQETAAGAGSSLRPVPTAAPPGLQLALTARPAAPPQSAQTPISSDQPSRPVLDTTPSEGRLTAPAPVPQGSSASSSHQAPAKIPVQIPAGTIKVSRPGAAATSPAAAPLSSGWTGLPPFYSSSLAEDKSTNVAVQTEELAALVDSASVRSLLTSKAPPAKHTPAQAKPKAPIKPAPTKPKQAAPAKRSPPRAQQKLPAKPKTPAKPAPSKQKPAPARPAQPSTKKSAAPSKHPQPGARRMQQAVPVQQGARPISASAGQLYGTDGNPVVLKGVNWFGFETSATMVAGLWAGSSSLTQDFKTVVWRFKLLGFDAVRLPFSFKVLFNYGPNYIATYCNPVGTDYLAQSTTAPGFGVPNSNPPQPPQGTPRGTVTSMCNSDVPSQAVYARFLMVVRYFTANGFYVLLDNQFNADDTAKAMPGQWVAWWRQVLQDVIADAASRNQVMLDLLNEPDSQFWKWENAGPAYLQAMDVLHQVSPTTLFFIQGSGQSWSGAMCWGDGFITERAKIAVTGMSDPNPFFLQLITKPYVYNVVISPHYYPPSISQSTAGYTGAALYNRMSSSFGYFNKIGYKGHLFPIVIGESGSRYTDANDISMLHDMAKYLANEGDADDDRHNPIPHLFWWAWNSNSADTGGLVTSPNWDQIIWPKINYLVSSIQLQPWYLRGGSIESSSGLSSAQTLGNASLDAANTLGALSSGGLISTGAPINSTAPAAPPGESPGFVGYPFTDISQGNCTVTVTLGPTHWSDYEQSHHGVLQLVLRNYQAGDIQVPFWLSVYNVNYGRAAMALNWRALWLGEGAITGVVEEDWAALKGGGRSYTSLVIHVAATAADLWPSAVLLNNALCTVKRSPGTQGQALGQP</sequence>
<dbReference type="PANTHER" id="PTHR35923">
    <property type="entry name" value="MAJOR EXTRACELLULAR ENDOGLUCANASE"/>
    <property type="match status" value="1"/>
</dbReference>
<reference evidence="10 11" key="1">
    <citation type="submission" date="2023-10" db="EMBL/GenBank/DDBJ databases">
        <authorList>
            <person name="Maclean D."/>
            <person name="Macfadyen A."/>
        </authorList>
    </citation>
    <scope>NUCLEOTIDE SEQUENCE [LARGE SCALE GENOMIC DNA]</scope>
</reference>
<feature type="compositionally biased region" description="Low complexity" evidence="7">
    <location>
        <begin position="327"/>
        <end position="345"/>
    </location>
</feature>
<feature type="compositionally biased region" description="Low complexity" evidence="7">
    <location>
        <begin position="632"/>
        <end position="655"/>
    </location>
</feature>
<evidence type="ECO:0000256" key="3">
    <source>
        <dbReference type="ARBA" id="ARBA00023001"/>
    </source>
</evidence>
<keyword evidence="8" id="KW-0732">Signal</keyword>
<dbReference type="EMBL" id="CAUYUE010000009">
    <property type="protein sequence ID" value="CAK0783716.1"/>
    <property type="molecule type" value="Genomic_DNA"/>
</dbReference>
<evidence type="ECO:0000259" key="9">
    <source>
        <dbReference type="Pfam" id="PF00150"/>
    </source>
</evidence>
<comment type="caution">
    <text evidence="10">The sequence shown here is derived from an EMBL/GenBank/DDBJ whole genome shotgun (WGS) entry which is preliminary data.</text>
</comment>
<keyword evidence="4" id="KW-0119">Carbohydrate metabolism</keyword>
<feature type="compositionally biased region" description="Polar residues" evidence="7">
    <location>
        <begin position="307"/>
        <end position="320"/>
    </location>
</feature>
<feature type="signal peptide" evidence="8">
    <location>
        <begin position="1"/>
        <end position="22"/>
    </location>
</feature>
<feature type="region of interest" description="Disordered" evidence="7">
    <location>
        <begin position="307"/>
        <end position="405"/>
    </location>
</feature>
<evidence type="ECO:0000313" key="11">
    <source>
        <dbReference type="Proteomes" id="UP001314263"/>
    </source>
</evidence>
<feature type="chain" id="PRO_5043651215" description="Glycoside hydrolase family 5 domain-containing protein" evidence="8">
    <location>
        <begin position="23"/>
        <end position="1312"/>
    </location>
</feature>
<feature type="compositionally biased region" description="Low complexity" evidence="7">
    <location>
        <begin position="389"/>
        <end position="405"/>
    </location>
</feature>
<keyword evidence="3" id="KW-0136">Cellulose degradation</keyword>
<feature type="region of interest" description="Disordered" evidence="7">
    <location>
        <begin position="803"/>
        <end position="824"/>
    </location>
</feature>
<evidence type="ECO:0000256" key="1">
    <source>
        <dbReference type="ARBA" id="ARBA00005641"/>
    </source>
</evidence>
<evidence type="ECO:0000256" key="8">
    <source>
        <dbReference type="SAM" id="SignalP"/>
    </source>
</evidence>
<organism evidence="10 11">
    <name type="scientific">Coccomyxa viridis</name>
    <dbReference type="NCBI Taxonomy" id="1274662"/>
    <lineage>
        <taxon>Eukaryota</taxon>
        <taxon>Viridiplantae</taxon>
        <taxon>Chlorophyta</taxon>
        <taxon>core chlorophytes</taxon>
        <taxon>Trebouxiophyceae</taxon>
        <taxon>Trebouxiophyceae incertae sedis</taxon>
        <taxon>Coccomyxaceae</taxon>
        <taxon>Coccomyxa</taxon>
    </lineage>
</organism>
<dbReference type="Proteomes" id="UP001314263">
    <property type="component" value="Unassembled WGS sequence"/>
</dbReference>
<feature type="compositionally biased region" description="Polar residues" evidence="7">
    <location>
        <begin position="523"/>
        <end position="532"/>
    </location>
</feature>
<evidence type="ECO:0000256" key="6">
    <source>
        <dbReference type="ARBA" id="ARBA00023326"/>
    </source>
</evidence>